<evidence type="ECO:0000313" key="3">
    <source>
        <dbReference type="EMBL" id="JAT58901.1"/>
    </source>
</evidence>
<keyword evidence="2" id="KW-0812">Transmembrane</keyword>
<dbReference type="GO" id="GO:0016874">
    <property type="term" value="F:ligase activity"/>
    <property type="evidence" value="ECO:0007669"/>
    <property type="project" value="UniProtKB-KW"/>
</dbReference>
<evidence type="ECO:0000256" key="2">
    <source>
        <dbReference type="SAM" id="Phobius"/>
    </source>
</evidence>
<dbReference type="EMBL" id="GDJX01009035">
    <property type="protein sequence ID" value="JAT58901.1"/>
    <property type="molecule type" value="Transcribed_RNA"/>
</dbReference>
<dbReference type="PANTHER" id="PTHR34797">
    <property type="entry name" value="ATG8-INTERACTING PROTEIN 2"/>
    <property type="match status" value="1"/>
</dbReference>
<proteinExistence type="predicted"/>
<sequence>MADYEKEGEETSARGVDWEVVSLTASVYAAAPGPDGSDLADDSKDKGFNKNEEDYARALFMSGHFVFPPSEHEDLSLEPDNNEILNKFGVQDSDMIQDGADVPGKTQEEKWNNENLSEANDPNAFRFFEKGKRLPAHGVEFGDGTTTLQGLKLVEEGKSEYRDPGFGYFCTETDIAGSVLFDENSNIVESDDPLNQNSGFSMKPINQSKDNVSRIPCEAWWKKRAALLYAHAKEASTFWSLCVAAAVVGLVILGQRWQRERWQVQHLKYQLSINDKKFSRLLGPVTRFKGVVIGDHRHGPVLQGGSSSGC</sequence>
<dbReference type="AlphaFoldDB" id="A0A1D1YW87"/>
<keyword evidence="2" id="KW-0472">Membrane</keyword>
<evidence type="ECO:0000256" key="1">
    <source>
        <dbReference type="SAM" id="MobiDB-lite"/>
    </source>
</evidence>
<dbReference type="PANTHER" id="PTHR34797:SF1">
    <property type="entry name" value="ATG8-INTERACTING PROTEIN 2"/>
    <property type="match status" value="1"/>
</dbReference>
<accession>A0A1D1YW87</accession>
<keyword evidence="3" id="KW-0436">Ligase</keyword>
<name>A0A1D1YW87_9ARAE</name>
<dbReference type="InterPro" id="IPR040304">
    <property type="entry name" value="ATG8-IP-1/2"/>
</dbReference>
<organism evidence="3">
    <name type="scientific">Anthurium amnicola</name>
    <dbReference type="NCBI Taxonomy" id="1678845"/>
    <lineage>
        <taxon>Eukaryota</taxon>
        <taxon>Viridiplantae</taxon>
        <taxon>Streptophyta</taxon>
        <taxon>Embryophyta</taxon>
        <taxon>Tracheophyta</taxon>
        <taxon>Spermatophyta</taxon>
        <taxon>Magnoliopsida</taxon>
        <taxon>Liliopsida</taxon>
        <taxon>Araceae</taxon>
        <taxon>Pothoideae</taxon>
        <taxon>Potheae</taxon>
        <taxon>Anthurium</taxon>
    </lineage>
</organism>
<feature type="transmembrane region" description="Helical" evidence="2">
    <location>
        <begin position="237"/>
        <end position="254"/>
    </location>
</feature>
<gene>
    <name evidence="3" type="primary">thrS_36</name>
    <name evidence="3" type="ORF">g.23035</name>
</gene>
<keyword evidence="2" id="KW-1133">Transmembrane helix</keyword>
<protein>
    <submittedName>
        <fullName evidence="3">Threonine--tRNA ligase</fullName>
    </submittedName>
</protein>
<reference evidence="3" key="1">
    <citation type="submission" date="2015-07" db="EMBL/GenBank/DDBJ databases">
        <title>Transcriptome Assembly of Anthurium amnicola.</title>
        <authorList>
            <person name="Suzuki J."/>
        </authorList>
    </citation>
    <scope>NUCLEOTIDE SEQUENCE</scope>
</reference>
<feature type="region of interest" description="Disordered" evidence="1">
    <location>
        <begin position="29"/>
        <end position="48"/>
    </location>
</feature>